<sequence>MTKLQKKYKIALVAYRLGGGGSERVMANLSKYFDACGIDVHIVTVIDEVGYDFKGTVFSTQQYKSNEGWFGRFTRLKALFVYFRKNKFDYIIDFRFRTKRFQELLIARWVYNAPVILTIHSSAIDHYIPINRRWADAIYKKAFSIITITEFIHRKLQKEYNFNNLRLIYNPVDFEKVFHYMEQPIDIRNPFILVVAQMENRIKQIDHLVKAYSASCKKWPVVICGEGVLMDEYKELAQQLGCDNKVYFTGFQSNPYAYMRQAKFLVLCSAFEGLPNVLIECLACETPVISYNCLSGPDEIIQHEYNGLLVENQNITALTQAMDRMMTEEKLLAYCKKNAKTSVQKFDLQAIGKQWIELMNMS</sequence>
<dbReference type="Proteomes" id="UP001242368">
    <property type="component" value="Unassembled WGS sequence"/>
</dbReference>
<dbReference type="SUPFAM" id="SSF53756">
    <property type="entry name" value="UDP-Glycosyltransferase/glycogen phosphorylase"/>
    <property type="match status" value="1"/>
</dbReference>
<gene>
    <name evidence="3" type="ORF">QW060_04645</name>
</gene>
<organism evidence="3 4">
    <name type="scientific">Paenimyroides ceti</name>
    <dbReference type="NCBI Taxonomy" id="395087"/>
    <lineage>
        <taxon>Bacteria</taxon>
        <taxon>Pseudomonadati</taxon>
        <taxon>Bacteroidota</taxon>
        <taxon>Flavobacteriia</taxon>
        <taxon>Flavobacteriales</taxon>
        <taxon>Flavobacteriaceae</taxon>
        <taxon>Paenimyroides</taxon>
    </lineage>
</organism>
<dbReference type="RefSeq" id="WP_290362486.1">
    <property type="nucleotide sequence ID" value="NZ_JAUFQU010000001.1"/>
</dbReference>
<dbReference type="Gene3D" id="3.40.50.2000">
    <property type="entry name" value="Glycogen Phosphorylase B"/>
    <property type="match status" value="2"/>
</dbReference>
<dbReference type="PANTHER" id="PTHR12526">
    <property type="entry name" value="GLYCOSYLTRANSFERASE"/>
    <property type="match status" value="1"/>
</dbReference>
<dbReference type="InterPro" id="IPR028098">
    <property type="entry name" value="Glyco_trans_4-like_N"/>
</dbReference>
<evidence type="ECO:0000259" key="2">
    <source>
        <dbReference type="Pfam" id="PF13439"/>
    </source>
</evidence>
<evidence type="ECO:0000313" key="4">
    <source>
        <dbReference type="Proteomes" id="UP001242368"/>
    </source>
</evidence>
<comment type="caution">
    <text evidence="3">The sequence shown here is derived from an EMBL/GenBank/DDBJ whole genome shotgun (WGS) entry which is preliminary data.</text>
</comment>
<reference evidence="4" key="1">
    <citation type="journal article" date="2019" name="Int. J. Syst. Evol. Microbiol.">
        <title>The Global Catalogue of Microorganisms (GCM) 10K type strain sequencing project: providing services to taxonomists for standard genome sequencing and annotation.</title>
        <authorList>
            <consortium name="The Broad Institute Genomics Platform"/>
            <consortium name="The Broad Institute Genome Sequencing Center for Infectious Disease"/>
            <person name="Wu L."/>
            <person name="Ma J."/>
        </authorList>
    </citation>
    <scope>NUCLEOTIDE SEQUENCE [LARGE SCALE GENOMIC DNA]</scope>
    <source>
        <strain evidence="4">CECT 7184</strain>
    </source>
</reference>
<protein>
    <submittedName>
        <fullName evidence="3">Glycosyltransferase</fullName>
        <ecNumber evidence="3">2.4.-.-</ecNumber>
    </submittedName>
</protein>
<dbReference type="EC" id="2.4.-.-" evidence="3"/>
<dbReference type="Pfam" id="PF13439">
    <property type="entry name" value="Glyco_transf_4"/>
    <property type="match status" value="1"/>
</dbReference>
<keyword evidence="4" id="KW-1185">Reference proteome</keyword>
<dbReference type="Pfam" id="PF00534">
    <property type="entry name" value="Glycos_transf_1"/>
    <property type="match status" value="1"/>
</dbReference>
<proteinExistence type="predicted"/>
<feature type="domain" description="Glycosyltransferase subfamily 4-like N-terminal" evidence="2">
    <location>
        <begin position="20"/>
        <end position="175"/>
    </location>
</feature>
<dbReference type="PANTHER" id="PTHR12526:SF630">
    <property type="entry name" value="GLYCOSYLTRANSFERASE"/>
    <property type="match status" value="1"/>
</dbReference>
<dbReference type="EMBL" id="JAUFQU010000001">
    <property type="protein sequence ID" value="MDN3706413.1"/>
    <property type="molecule type" value="Genomic_DNA"/>
</dbReference>
<keyword evidence="3" id="KW-0328">Glycosyltransferase</keyword>
<feature type="domain" description="Glycosyl transferase family 1" evidence="1">
    <location>
        <begin position="188"/>
        <end position="340"/>
    </location>
</feature>
<dbReference type="GO" id="GO:0016757">
    <property type="term" value="F:glycosyltransferase activity"/>
    <property type="evidence" value="ECO:0007669"/>
    <property type="project" value="UniProtKB-KW"/>
</dbReference>
<keyword evidence="3" id="KW-0808">Transferase</keyword>
<accession>A0ABT8CPI5</accession>
<evidence type="ECO:0000259" key="1">
    <source>
        <dbReference type="Pfam" id="PF00534"/>
    </source>
</evidence>
<evidence type="ECO:0000313" key="3">
    <source>
        <dbReference type="EMBL" id="MDN3706413.1"/>
    </source>
</evidence>
<name>A0ABT8CPI5_9FLAO</name>
<dbReference type="InterPro" id="IPR001296">
    <property type="entry name" value="Glyco_trans_1"/>
</dbReference>